<organism evidence="2 3">
    <name type="scientific">Streptococcus milleri</name>
    <dbReference type="NCBI Taxonomy" id="33040"/>
    <lineage>
        <taxon>Bacteria</taxon>
        <taxon>Bacillati</taxon>
        <taxon>Bacillota</taxon>
        <taxon>Bacilli</taxon>
        <taxon>Lactobacillales</taxon>
        <taxon>Streptococcaceae</taxon>
        <taxon>Streptococcus</taxon>
    </lineage>
</organism>
<dbReference type="GO" id="GO:0003676">
    <property type="term" value="F:nucleic acid binding"/>
    <property type="evidence" value="ECO:0007669"/>
    <property type="project" value="InterPro"/>
</dbReference>
<dbReference type="Pfam" id="PF13333">
    <property type="entry name" value="rve_2"/>
    <property type="match status" value="1"/>
</dbReference>
<dbReference type="NCBIfam" id="NF033516">
    <property type="entry name" value="transpos_IS3"/>
    <property type="match status" value="1"/>
</dbReference>
<dbReference type="InterPro" id="IPR050900">
    <property type="entry name" value="Transposase_IS3/IS150/IS904"/>
</dbReference>
<name>A0A380L5Y5_9STRE</name>
<dbReference type="SUPFAM" id="SSF53098">
    <property type="entry name" value="Ribonuclease H-like"/>
    <property type="match status" value="1"/>
</dbReference>
<dbReference type="InterPro" id="IPR001584">
    <property type="entry name" value="Integrase_cat-core"/>
</dbReference>
<dbReference type="Proteomes" id="UP000255236">
    <property type="component" value="Unassembled WGS sequence"/>
</dbReference>
<dbReference type="Gene3D" id="3.30.420.10">
    <property type="entry name" value="Ribonuclease H-like superfamily/Ribonuclease H"/>
    <property type="match status" value="1"/>
</dbReference>
<dbReference type="InterPro" id="IPR012337">
    <property type="entry name" value="RNaseH-like_sf"/>
</dbReference>
<reference evidence="2" key="1">
    <citation type="submission" date="2018-06" db="EMBL/GenBank/DDBJ databases">
        <authorList>
            <consortium name="Pathogen Informatics"/>
            <person name="Doyle S."/>
        </authorList>
    </citation>
    <scope>NUCLEOTIDE SEQUENCE [LARGE SCALE GENOMIC DNA]</scope>
    <source>
        <strain evidence="2">NCTC11063</strain>
    </source>
</reference>
<gene>
    <name evidence="2" type="ORF">NCTC11063_00369</name>
</gene>
<protein>
    <submittedName>
        <fullName evidence="2">Transposase</fullName>
    </submittedName>
</protein>
<evidence type="ECO:0000313" key="2">
    <source>
        <dbReference type="EMBL" id="SUN79657.1"/>
    </source>
</evidence>
<accession>A0A380L5Y5</accession>
<evidence type="ECO:0000259" key="1">
    <source>
        <dbReference type="PROSITE" id="PS50994"/>
    </source>
</evidence>
<dbReference type="InterPro" id="IPR036397">
    <property type="entry name" value="RNaseH_sf"/>
</dbReference>
<sequence length="172" mass="20214">MTRPNLINQCFQTKGKNEIWLGNLTYIPTKAGTLYLSVFIDIYSRKIVGWAMGNRMQDQLVTDAFNQAYHRERPKEGLIVHTDQGSQYTGARFQDLLRKKKCKSNMSRKENPYLMESFYKTLKRELVNDAHFTSIEQAQLEIFKYIETYYNPKHLHSALGYRSPIEFETNSL</sequence>
<dbReference type="InterPro" id="IPR048020">
    <property type="entry name" value="Transpos_IS3"/>
</dbReference>
<dbReference type="Pfam" id="PF00665">
    <property type="entry name" value="rve"/>
    <property type="match status" value="1"/>
</dbReference>
<comment type="caution">
    <text evidence="2">The sequence shown here is derived from an EMBL/GenBank/DDBJ whole genome shotgun (WGS) entry which is preliminary data.</text>
</comment>
<dbReference type="PANTHER" id="PTHR46889">
    <property type="entry name" value="TRANSPOSASE INSF FOR INSERTION SEQUENCE IS3B-RELATED"/>
    <property type="match status" value="1"/>
</dbReference>
<proteinExistence type="predicted"/>
<dbReference type="GO" id="GO:0015074">
    <property type="term" value="P:DNA integration"/>
    <property type="evidence" value="ECO:0007669"/>
    <property type="project" value="InterPro"/>
</dbReference>
<dbReference type="EMBL" id="UHFT01000001">
    <property type="protein sequence ID" value="SUN79657.1"/>
    <property type="molecule type" value="Genomic_DNA"/>
</dbReference>
<evidence type="ECO:0000313" key="3">
    <source>
        <dbReference type="Proteomes" id="UP000255236"/>
    </source>
</evidence>
<feature type="domain" description="Integrase catalytic" evidence="1">
    <location>
        <begin position="1"/>
        <end position="172"/>
    </location>
</feature>
<dbReference type="PANTHER" id="PTHR46889:SF7">
    <property type="entry name" value="TRANSPOSASE FOR INSERTION SEQUENCE ELEMENT IS904"/>
    <property type="match status" value="1"/>
</dbReference>
<dbReference type="PROSITE" id="PS50994">
    <property type="entry name" value="INTEGRASE"/>
    <property type="match status" value="1"/>
</dbReference>
<keyword evidence="3" id="KW-1185">Reference proteome</keyword>
<dbReference type="AlphaFoldDB" id="A0A380L5Y5"/>